<dbReference type="InterPro" id="IPR006564">
    <property type="entry name" value="Znf_PMZ"/>
</dbReference>
<dbReference type="PROSITE" id="PS50966">
    <property type="entry name" value="ZF_SWIM"/>
    <property type="match status" value="1"/>
</dbReference>
<dbReference type="EMBL" id="OZ034819">
    <property type="protein sequence ID" value="CAL1397300.1"/>
    <property type="molecule type" value="Genomic_DNA"/>
</dbReference>
<evidence type="ECO:0000259" key="7">
    <source>
        <dbReference type="PROSITE" id="PS50966"/>
    </source>
</evidence>
<protein>
    <recommendedName>
        <fullName evidence="10">Protein FAR1-RELATED SEQUENCE</fullName>
    </recommendedName>
</protein>
<dbReference type="InterPro" id="IPR018289">
    <property type="entry name" value="MULE_transposase_dom"/>
</dbReference>
<evidence type="ECO:0000313" key="8">
    <source>
        <dbReference type="EMBL" id="CAL1397300.1"/>
    </source>
</evidence>
<dbReference type="Pfam" id="PF04434">
    <property type="entry name" value="SWIM"/>
    <property type="match status" value="1"/>
</dbReference>
<dbReference type="AlphaFoldDB" id="A0AAV2FI59"/>
<dbReference type="Pfam" id="PF10551">
    <property type="entry name" value="MULE"/>
    <property type="match status" value="1"/>
</dbReference>
<dbReference type="PROSITE" id="PS50158">
    <property type="entry name" value="ZF_CCHC"/>
    <property type="match status" value="1"/>
</dbReference>
<evidence type="ECO:0008006" key="10">
    <source>
        <dbReference type="Google" id="ProtNLM"/>
    </source>
</evidence>
<dbReference type="SMART" id="SM00575">
    <property type="entry name" value="ZnF_PMZ"/>
    <property type="match status" value="1"/>
</dbReference>
<dbReference type="GO" id="GO:0003676">
    <property type="term" value="F:nucleic acid binding"/>
    <property type="evidence" value="ECO:0007669"/>
    <property type="project" value="InterPro"/>
</dbReference>
<evidence type="ECO:0000256" key="5">
    <source>
        <dbReference type="SAM" id="MobiDB-lite"/>
    </source>
</evidence>
<dbReference type="PANTHER" id="PTHR47718:SF15">
    <property type="entry name" value="PROTEIN FAR1-RELATED SEQUENCE 5-LIKE"/>
    <property type="match status" value="1"/>
</dbReference>
<dbReference type="SUPFAM" id="SSF57756">
    <property type="entry name" value="Retrovirus zinc finger-like domains"/>
    <property type="match status" value="1"/>
</dbReference>
<keyword evidence="9" id="KW-1185">Reference proteome</keyword>
<proteinExistence type="predicted"/>
<dbReference type="InterPro" id="IPR004330">
    <property type="entry name" value="FAR1_DNA_bnd_dom"/>
</dbReference>
<keyword evidence="1" id="KW-0479">Metal-binding</keyword>
<feature type="domain" description="CCHC-type" evidence="6">
    <location>
        <begin position="732"/>
        <end position="749"/>
    </location>
</feature>
<reference evidence="8 9" key="1">
    <citation type="submission" date="2024-04" db="EMBL/GenBank/DDBJ databases">
        <authorList>
            <person name="Fracassetti M."/>
        </authorList>
    </citation>
    <scope>NUCLEOTIDE SEQUENCE [LARGE SCALE GENOMIC DNA]</scope>
</reference>
<feature type="region of interest" description="Disordered" evidence="5">
    <location>
        <begin position="692"/>
        <end position="729"/>
    </location>
</feature>
<accession>A0AAV2FI59</accession>
<dbReference type="InterPro" id="IPR001878">
    <property type="entry name" value="Znf_CCHC"/>
</dbReference>
<evidence type="ECO:0000256" key="3">
    <source>
        <dbReference type="ARBA" id="ARBA00022833"/>
    </source>
</evidence>
<dbReference type="InterPro" id="IPR036875">
    <property type="entry name" value="Znf_CCHC_sf"/>
</dbReference>
<evidence type="ECO:0000313" key="9">
    <source>
        <dbReference type="Proteomes" id="UP001497516"/>
    </source>
</evidence>
<dbReference type="Proteomes" id="UP001497516">
    <property type="component" value="Chromosome 6"/>
</dbReference>
<evidence type="ECO:0000256" key="2">
    <source>
        <dbReference type="ARBA" id="ARBA00022771"/>
    </source>
</evidence>
<evidence type="ECO:0000256" key="1">
    <source>
        <dbReference type="ARBA" id="ARBA00022723"/>
    </source>
</evidence>
<feature type="domain" description="SWIM-type" evidence="7">
    <location>
        <begin position="578"/>
        <end position="610"/>
    </location>
</feature>
<evidence type="ECO:0000256" key="4">
    <source>
        <dbReference type="PROSITE-ProRule" id="PRU00047"/>
    </source>
</evidence>
<keyword evidence="3" id="KW-0862">Zinc</keyword>
<dbReference type="InterPro" id="IPR007527">
    <property type="entry name" value="Znf_SWIM"/>
</dbReference>
<name>A0AAV2FI59_9ROSI</name>
<dbReference type="GO" id="GO:0008270">
    <property type="term" value="F:zinc ion binding"/>
    <property type="evidence" value="ECO:0007669"/>
    <property type="project" value="UniProtKB-KW"/>
</dbReference>
<organism evidence="8 9">
    <name type="scientific">Linum trigynum</name>
    <dbReference type="NCBI Taxonomy" id="586398"/>
    <lineage>
        <taxon>Eukaryota</taxon>
        <taxon>Viridiplantae</taxon>
        <taxon>Streptophyta</taxon>
        <taxon>Embryophyta</taxon>
        <taxon>Tracheophyta</taxon>
        <taxon>Spermatophyta</taxon>
        <taxon>Magnoliopsida</taxon>
        <taxon>eudicotyledons</taxon>
        <taxon>Gunneridae</taxon>
        <taxon>Pentapetalae</taxon>
        <taxon>rosids</taxon>
        <taxon>fabids</taxon>
        <taxon>Malpighiales</taxon>
        <taxon>Linaceae</taxon>
        <taxon>Linum</taxon>
    </lineage>
</organism>
<keyword evidence="2 4" id="KW-0863">Zinc-finger</keyword>
<evidence type="ECO:0000259" key="6">
    <source>
        <dbReference type="PROSITE" id="PS50158"/>
    </source>
</evidence>
<feature type="region of interest" description="Disordered" evidence="5">
    <location>
        <begin position="1"/>
        <end position="65"/>
    </location>
</feature>
<dbReference type="PANTHER" id="PTHR47718">
    <property type="entry name" value="OS01G0519700 PROTEIN"/>
    <property type="match status" value="1"/>
</dbReference>
<gene>
    <name evidence="8" type="ORF">LTRI10_LOCUS37609</name>
</gene>
<dbReference type="Pfam" id="PF03101">
    <property type="entry name" value="FAR1"/>
    <property type="match status" value="1"/>
</dbReference>
<sequence length="756" mass="87004">MDNRDDTDDRDDDDEVNFDEEPKDAQEEAMDNSDDTDNTDDEVVGDDNETEGAEEEFMDDEEATEYEQQIPSMEFQTLEDAEKFYDSYAKAKGFSVRRRDLRRNRRGVAVGRTMVCSREGTRDKMHIDKEGRTRQHRKMTRHYCKASYTVRFDRNKKMWVVSKFERKHSHRCCNEEESQFLRSHRNVSEGDKALAIGMRQSGIKQRNIVQFMKNIVGGYENLGYTPKDLDNGVQQSRTGDDDLIGDVNRTLGYLQSKHTSDAGSFFKYTTNDEGELGNLFWSDSTSRADFHFFGDVLAFDACYKRNRYNRPFVMMVGVNHHHRNIIYGFAQLDNETIPNYVWLLNTFLECMNSKMPTSVITDGDKSMRGAIATVLVGVPHRLCIWHIETNATTAVHNKEFVSAFTYLAKARISIEEFERRWEHLISQHGLSANKWLQDLYTDKLLWAEAYLKDIYFGGLQSTSRCESCNHWINGYVGTQYSLQRFVQGIDEALEGMRFTDVQDDYTSRHTRLVCKHALRTWEMQAESIYTHRTFAIFNSELENEASYVLAERRTESDGTETFILKNYMNPDRIRRLTFTTSNQDLKCECALFESKGFPCRHMLTVIKNMGYTALPSSWFKLRWTQNAKTLNRHPGVGGDVGEKVGRLIRHGGLALKCKRLCDIACGSESAFNHVSKSLDDLTQWAIEFARERTDNTTSTNPPAPLRSVKDPKIGKTKGTFKSARTASGKSLRKCSKCGKYGHFRPKCPKQSPKKGS</sequence>